<accession>A0A8J2WQ18</accession>
<dbReference type="InterPro" id="IPR036869">
    <property type="entry name" value="J_dom_sf"/>
</dbReference>
<dbReference type="OrthoDB" id="436519at2759"/>
<dbReference type="PANTHER" id="PTHR44500">
    <property type="entry name" value="DNAJ HOMOLOG SUBFAMILY C MEMBER 12"/>
    <property type="match status" value="1"/>
</dbReference>
<comment type="caution">
    <text evidence="3">The sequence shown here is derived from an EMBL/GenBank/DDBJ whole genome shotgun (WGS) entry which is preliminary data.</text>
</comment>
<organism evidence="3 4">
    <name type="scientific">Daphnia galeata</name>
    <dbReference type="NCBI Taxonomy" id="27404"/>
    <lineage>
        <taxon>Eukaryota</taxon>
        <taxon>Metazoa</taxon>
        <taxon>Ecdysozoa</taxon>
        <taxon>Arthropoda</taxon>
        <taxon>Crustacea</taxon>
        <taxon>Branchiopoda</taxon>
        <taxon>Diplostraca</taxon>
        <taxon>Cladocera</taxon>
        <taxon>Anomopoda</taxon>
        <taxon>Daphniidae</taxon>
        <taxon>Daphnia</taxon>
    </lineage>
</organism>
<dbReference type="GO" id="GO:0005737">
    <property type="term" value="C:cytoplasm"/>
    <property type="evidence" value="ECO:0007669"/>
    <property type="project" value="TreeGrafter"/>
</dbReference>
<dbReference type="SMART" id="SM00271">
    <property type="entry name" value="DnaJ"/>
    <property type="match status" value="1"/>
</dbReference>
<dbReference type="InterPro" id="IPR001623">
    <property type="entry name" value="DnaJ_domain"/>
</dbReference>
<feature type="domain" description="J" evidence="2">
    <location>
        <begin position="14"/>
        <end position="78"/>
    </location>
</feature>
<evidence type="ECO:0000256" key="1">
    <source>
        <dbReference type="ARBA" id="ARBA00023186"/>
    </source>
</evidence>
<protein>
    <recommendedName>
        <fullName evidence="2">J domain-containing protein</fullName>
    </recommendedName>
</protein>
<dbReference type="EMBL" id="CAKKLH010000336">
    <property type="protein sequence ID" value="CAH0113052.1"/>
    <property type="molecule type" value="Genomic_DNA"/>
</dbReference>
<dbReference type="PROSITE" id="PS50076">
    <property type="entry name" value="DNAJ_2"/>
    <property type="match status" value="1"/>
</dbReference>
<keyword evidence="1" id="KW-0143">Chaperone</keyword>
<evidence type="ECO:0000259" key="2">
    <source>
        <dbReference type="PROSITE" id="PS50076"/>
    </source>
</evidence>
<name>A0A8J2WQ18_9CRUS</name>
<dbReference type="CDD" id="cd06257">
    <property type="entry name" value="DnaJ"/>
    <property type="match status" value="1"/>
</dbReference>
<dbReference type="SUPFAM" id="SSF46565">
    <property type="entry name" value="Chaperone J-domain"/>
    <property type="match status" value="1"/>
</dbReference>
<sequence>MDALTFSERCLEDDYYYILGCNDSSSVEQILVEYKHRILICHPDKNQDDASTSQFQKLQEAKEVLCDPDKRKDYDRWKSSGLAVSYKQWVTMHKGSSSQVFHWATPKTKGNMLEFHSGLVVHTSNSKFKEPSQPNGTLYSYNSILKKFRNYEI</sequence>
<dbReference type="AlphaFoldDB" id="A0A8J2WQ18"/>
<evidence type="ECO:0000313" key="3">
    <source>
        <dbReference type="EMBL" id="CAH0113052.1"/>
    </source>
</evidence>
<dbReference type="Gene3D" id="1.10.287.110">
    <property type="entry name" value="DnaJ domain"/>
    <property type="match status" value="1"/>
</dbReference>
<keyword evidence="4" id="KW-1185">Reference proteome</keyword>
<evidence type="ECO:0000313" key="4">
    <source>
        <dbReference type="Proteomes" id="UP000789390"/>
    </source>
</evidence>
<dbReference type="PRINTS" id="PR00625">
    <property type="entry name" value="JDOMAIN"/>
</dbReference>
<proteinExistence type="predicted"/>
<dbReference type="PANTHER" id="PTHR44500:SF1">
    <property type="entry name" value="DNAJ HOMOLOG SUBFAMILY C MEMBER 12"/>
    <property type="match status" value="1"/>
</dbReference>
<dbReference type="InterPro" id="IPR029827">
    <property type="entry name" value="JDP1-like"/>
</dbReference>
<dbReference type="Proteomes" id="UP000789390">
    <property type="component" value="Unassembled WGS sequence"/>
</dbReference>
<dbReference type="Pfam" id="PF00226">
    <property type="entry name" value="DnaJ"/>
    <property type="match status" value="1"/>
</dbReference>
<gene>
    <name evidence="3" type="ORF">DGAL_LOCUS16854</name>
</gene>
<reference evidence="3" key="1">
    <citation type="submission" date="2021-11" db="EMBL/GenBank/DDBJ databases">
        <authorList>
            <person name="Schell T."/>
        </authorList>
    </citation>
    <scope>NUCLEOTIDE SEQUENCE</scope>
    <source>
        <strain evidence="3">M5</strain>
    </source>
</reference>